<evidence type="ECO:0008006" key="3">
    <source>
        <dbReference type="Google" id="ProtNLM"/>
    </source>
</evidence>
<gene>
    <name evidence="1" type="ORF">ACFQRF_24960</name>
</gene>
<accession>A0ABW2KLX2</accession>
<comment type="caution">
    <text evidence="1">The sequence shown here is derived from an EMBL/GenBank/DDBJ whole genome shotgun (WGS) entry which is preliminary data.</text>
</comment>
<evidence type="ECO:0000313" key="2">
    <source>
        <dbReference type="Proteomes" id="UP001596540"/>
    </source>
</evidence>
<evidence type="ECO:0000313" key="1">
    <source>
        <dbReference type="EMBL" id="MFC7330991.1"/>
    </source>
</evidence>
<dbReference type="RefSeq" id="WP_379873631.1">
    <property type="nucleotide sequence ID" value="NZ_JBHTBH010000015.1"/>
</dbReference>
<dbReference type="Proteomes" id="UP001596540">
    <property type="component" value="Unassembled WGS sequence"/>
</dbReference>
<proteinExistence type="predicted"/>
<keyword evidence="2" id="KW-1185">Reference proteome</keyword>
<dbReference type="EMBL" id="JBHTBH010000015">
    <property type="protein sequence ID" value="MFC7330991.1"/>
    <property type="molecule type" value="Genomic_DNA"/>
</dbReference>
<protein>
    <recommendedName>
        <fullName evidence="3">Transposase</fullName>
    </recommendedName>
</protein>
<sequence length="186" mass="19493">MDGAPVRCGACRVAVNRSNLGESAGYGMERPRRAVYQGAELMLISTAGGAVTVFGLARPEELGERERAPRLLHAGACAPGPCPIGCGKGFAGAGIEGAAAGLGRVLIRPARHDGPGAGGFPGWLRQRVGAVIWTLKDRLGLERHAARITEGLWGRTGRRVRALNAGVWRGRPVCAPVERSLIAYGH</sequence>
<organism evidence="1 2">
    <name type="scientific">Marinactinospora rubrisoli</name>
    <dbReference type="NCBI Taxonomy" id="2715399"/>
    <lineage>
        <taxon>Bacteria</taxon>
        <taxon>Bacillati</taxon>
        <taxon>Actinomycetota</taxon>
        <taxon>Actinomycetes</taxon>
        <taxon>Streptosporangiales</taxon>
        <taxon>Nocardiopsidaceae</taxon>
        <taxon>Marinactinospora</taxon>
    </lineage>
</organism>
<name>A0ABW2KLX2_9ACTN</name>
<reference evidence="2" key="1">
    <citation type="journal article" date="2019" name="Int. J. Syst. Evol. Microbiol.">
        <title>The Global Catalogue of Microorganisms (GCM) 10K type strain sequencing project: providing services to taxonomists for standard genome sequencing and annotation.</title>
        <authorList>
            <consortium name="The Broad Institute Genomics Platform"/>
            <consortium name="The Broad Institute Genome Sequencing Center for Infectious Disease"/>
            <person name="Wu L."/>
            <person name="Ma J."/>
        </authorList>
    </citation>
    <scope>NUCLEOTIDE SEQUENCE [LARGE SCALE GENOMIC DNA]</scope>
    <source>
        <strain evidence="2">CGMCC 4.7382</strain>
    </source>
</reference>